<dbReference type="InterPro" id="IPR016039">
    <property type="entry name" value="Thiolase-like"/>
</dbReference>
<dbReference type="InterPro" id="IPR011032">
    <property type="entry name" value="GroES-like_sf"/>
</dbReference>
<dbReference type="InterPro" id="IPR014043">
    <property type="entry name" value="Acyl_transferase_dom"/>
</dbReference>
<dbReference type="SMART" id="SM00826">
    <property type="entry name" value="PKS_DH"/>
    <property type="match status" value="1"/>
</dbReference>
<dbReference type="EC" id="1.1.1.103" evidence="12"/>
<dbReference type="InterPro" id="IPR020806">
    <property type="entry name" value="PKS_PP-bd"/>
</dbReference>
<evidence type="ECO:0000256" key="3">
    <source>
        <dbReference type="ARBA" id="ARBA00022679"/>
    </source>
</evidence>
<evidence type="ECO:0000259" key="10">
    <source>
        <dbReference type="PROSITE" id="PS52004"/>
    </source>
</evidence>
<dbReference type="InterPro" id="IPR013154">
    <property type="entry name" value="ADH-like_N"/>
</dbReference>
<keyword evidence="6" id="KW-0012">Acyltransferase</keyword>
<name>A0AAD2C190_9RALS</name>
<dbReference type="InterPro" id="IPR020843">
    <property type="entry name" value="ER"/>
</dbReference>
<accession>A0AAD2C190</accession>
<dbReference type="Gene3D" id="3.40.47.10">
    <property type="match status" value="1"/>
</dbReference>
<dbReference type="Pfam" id="PF02801">
    <property type="entry name" value="Ketoacyl-synt_C"/>
    <property type="match status" value="1"/>
</dbReference>
<evidence type="ECO:0000259" key="9">
    <source>
        <dbReference type="PROSITE" id="PS50075"/>
    </source>
</evidence>
<dbReference type="PROSITE" id="PS00012">
    <property type="entry name" value="PHOSPHOPANTETHEINE"/>
    <property type="match status" value="1"/>
</dbReference>
<dbReference type="FunFam" id="3.40.50.720:FF:000209">
    <property type="entry name" value="Polyketide synthase Pks12"/>
    <property type="match status" value="1"/>
</dbReference>
<feature type="region of interest" description="N-terminal hotdog fold" evidence="8">
    <location>
        <begin position="905"/>
        <end position="1024"/>
    </location>
</feature>
<dbReference type="FunFam" id="3.40.47.10:FF:000019">
    <property type="entry name" value="Polyketide synthase type I"/>
    <property type="match status" value="1"/>
</dbReference>
<dbReference type="CDD" id="cd05195">
    <property type="entry name" value="enoyl_red"/>
    <property type="match status" value="1"/>
</dbReference>
<dbReference type="SMART" id="SM00822">
    <property type="entry name" value="PKS_KR"/>
    <property type="match status" value="1"/>
</dbReference>
<dbReference type="GO" id="GO:0006633">
    <property type="term" value="P:fatty acid biosynthetic process"/>
    <property type="evidence" value="ECO:0007669"/>
    <property type="project" value="InterPro"/>
</dbReference>
<evidence type="ECO:0000313" key="13">
    <source>
        <dbReference type="Proteomes" id="UP001190491"/>
    </source>
</evidence>
<dbReference type="SUPFAM" id="SSF53901">
    <property type="entry name" value="Thiolase-like"/>
    <property type="match status" value="1"/>
</dbReference>
<dbReference type="PROSITE" id="PS00606">
    <property type="entry name" value="KS3_1"/>
    <property type="match status" value="1"/>
</dbReference>
<dbReference type="SUPFAM" id="SSF55048">
    <property type="entry name" value="Probable ACP-binding domain of malonyl-CoA ACP transacylase"/>
    <property type="match status" value="1"/>
</dbReference>
<dbReference type="Pfam" id="PF08659">
    <property type="entry name" value="KR"/>
    <property type="match status" value="1"/>
</dbReference>
<dbReference type="GO" id="GO:0008743">
    <property type="term" value="F:L-threonine 3-dehydrogenase activity"/>
    <property type="evidence" value="ECO:0007669"/>
    <property type="project" value="UniProtKB-EC"/>
</dbReference>
<dbReference type="InterPro" id="IPR006162">
    <property type="entry name" value="Ppantetheine_attach_site"/>
</dbReference>
<dbReference type="Gene3D" id="3.40.50.150">
    <property type="entry name" value="Vaccinia Virus protein VP39"/>
    <property type="match status" value="1"/>
</dbReference>
<dbReference type="Gene3D" id="3.30.70.3290">
    <property type="match status" value="1"/>
</dbReference>
<dbReference type="InterPro" id="IPR050091">
    <property type="entry name" value="PKS_NRPS_Biosynth_Enz"/>
</dbReference>
<feature type="domain" description="Carrier" evidence="9">
    <location>
        <begin position="2424"/>
        <end position="2501"/>
    </location>
</feature>
<dbReference type="GO" id="GO:0004315">
    <property type="term" value="F:3-oxoacyl-[acyl-carrier-protein] synthase activity"/>
    <property type="evidence" value="ECO:0007669"/>
    <property type="project" value="InterPro"/>
</dbReference>
<dbReference type="InterPro" id="IPR049900">
    <property type="entry name" value="PKS_mFAS_DH"/>
</dbReference>
<feature type="active site" description="Proton acceptor; for dehydratase activity" evidence="8">
    <location>
        <position position="934"/>
    </location>
</feature>
<dbReference type="Pfam" id="PF14765">
    <property type="entry name" value="PS-DH"/>
    <property type="match status" value="1"/>
</dbReference>
<dbReference type="Gene3D" id="3.40.366.10">
    <property type="entry name" value="Malonyl-Coenzyme A Acyl Carrier Protein, domain 2"/>
    <property type="match status" value="1"/>
</dbReference>
<evidence type="ECO:0000256" key="8">
    <source>
        <dbReference type="PROSITE-ProRule" id="PRU01363"/>
    </source>
</evidence>
<keyword evidence="5" id="KW-0511">Multifunctional enzyme</keyword>
<comment type="caution">
    <text evidence="12">The sequence shown here is derived from an EMBL/GenBank/DDBJ whole genome shotgun (WGS) entry which is preliminary data.</text>
</comment>
<dbReference type="SUPFAM" id="SSF50129">
    <property type="entry name" value="GroES-like"/>
    <property type="match status" value="1"/>
</dbReference>
<dbReference type="Gene3D" id="3.10.129.110">
    <property type="entry name" value="Polyketide synthase dehydratase"/>
    <property type="match status" value="1"/>
</dbReference>
<dbReference type="GO" id="GO:0008270">
    <property type="term" value="F:zinc ion binding"/>
    <property type="evidence" value="ECO:0007669"/>
    <property type="project" value="InterPro"/>
</dbReference>
<evidence type="ECO:0000256" key="4">
    <source>
        <dbReference type="ARBA" id="ARBA00022857"/>
    </source>
</evidence>
<dbReference type="PROSITE" id="PS52004">
    <property type="entry name" value="KS3_2"/>
    <property type="match status" value="1"/>
</dbReference>
<evidence type="ECO:0000259" key="11">
    <source>
        <dbReference type="PROSITE" id="PS52019"/>
    </source>
</evidence>
<dbReference type="SUPFAM" id="SSF47336">
    <property type="entry name" value="ACP-like"/>
    <property type="match status" value="1"/>
</dbReference>
<dbReference type="InterPro" id="IPR020807">
    <property type="entry name" value="PKS_DH"/>
</dbReference>
<dbReference type="EMBL" id="CAUDKO010000012">
    <property type="protein sequence ID" value="CAJ0891171.1"/>
    <property type="molecule type" value="Genomic_DNA"/>
</dbReference>
<evidence type="ECO:0000256" key="6">
    <source>
        <dbReference type="ARBA" id="ARBA00023315"/>
    </source>
</evidence>
<dbReference type="PROSITE" id="PS50075">
    <property type="entry name" value="CARRIER"/>
    <property type="match status" value="1"/>
</dbReference>
<dbReference type="InterPro" id="IPR049552">
    <property type="entry name" value="PKS_DH_N"/>
</dbReference>
<keyword evidence="3" id="KW-0808">Transferase</keyword>
<comment type="function">
    <text evidence="7">Involved in production of the polyketide antibiotic thailandamide.</text>
</comment>
<keyword evidence="1" id="KW-0596">Phosphopantetheine</keyword>
<keyword evidence="2" id="KW-0597">Phosphoprotein</keyword>
<gene>
    <name evidence="12" type="primary">tdh</name>
    <name evidence="12" type="ORF">R77567_04252</name>
</gene>
<dbReference type="Proteomes" id="UP001190491">
    <property type="component" value="Unassembled WGS sequence"/>
</dbReference>
<dbReference type="PROSITE" id="PS01162">
    <property type="entry name" value="QOR_ZETA_CRYSTAL"/>
    <property type="match status" value="1"/>
</dbReference>
<keyword evidence="4" id="KW-0521">NADP</keyword>
<dbReference type="Pfam" id="PF00550">
    <property type="entry name" value="PP-binding"/>
    <property type="match status" value="1"/>
</dbReference>
<dbReference type="Pfam" id="PF21089">
    <property type="entry name" value="PKS_DH_N"/>
    <property type="match status" value="1"/>
</dbReference>
<dbReference type="PANTHER" id="PTHR43775:SF37">
    <property type="entry name" value="SI:DKEY-61P9.11"/>
    <property type="match status" value="1"/>
</dbReference>
<dbReference type="InterPro" id="IPR014031">
    <property type="entry name" value="Ketoacyl_synth_C"/>
</dbReference>
<dbReference type="CDD" id="cd00833">
    <property type="entry name" value="PKS"/>
    <property type="match status" value="1"/>
</dbReference>
<dbReference type="InterPro" id="IPR042104">
    <property type="entry name" value="PKS_dehydratase_sf"/>
</dbReference>
<dbReference type="InterPro" id="IPR036291">
    <property type="entry name" value="NAD(P)-bd_dom_sf"/>
</dbReference>
<organism evidence="12 13">
    <name type="scientific">Ralstonia flatus</name>
    <dbReference type="NCBI Taxonomy" id="3058601"/>
    <lineage>
        <taxon>Bacteria</taxon>
        <taxon>Pseudomonadati</taxon>
        <taxon>Pseudomonadota</taxon>
        <taxon>Betaproteobacteria</taxon>
        <taxon>Burkholderiales</taxon>
        <taxon>Burkholderiaceae</taxon>
        <taxon>Ralstonia</taxon>
    </lineage>
</organism>
<dbReference type="InterPro" id="IPR036736">
    <property type="entry name" value="ACP-like_sf"/>
</dbReference>
<reference evidence="12" key="1">
    <citation type="submission" date="2023-07" db="EMBL/GenBank/DDBJ databases">
        <authorList>
            <person name="Peeters C."/>
        </authorList>
    </citation>
    <scope>NUCLEOTIDE SEQUENCE</scope>
    <source>
        <strain evidence="12">R-77567</strain>
    </source>
</reference>
<dbReference type="PROSITE" id="PS52019">
    <property type="entry name" value="PKS_MFAS_DH"/>
    <property type="match status" value="1"/>
</dbReference>
<dbReference type="RefSeq" id="WP_316857603.1">
    <property type="nucleotide sequence ID" value="NZ_CAUDKO010000012.1"/>
</dbReference>
<dbReference type="Gene3D" id="1.10.1200.10">
    <property type="entry name" value="ACP-like"/>
    <property type="match status" value="1"/>
</dbReference>
<dbReference type="Pfam" id="PF00698">
    <property type="entry name" value="Acyl_transf_1"/>
    <property type="match status" value="1"/>
</dbReference>
<dbReference type="InterPro" id="IPR057326">
    <property type="entry name" value="KR_dom"/>
</dbReference>
<dbReference type="Pfam" id="PF00109">
    <property type="entry name" value="ketoacyl-synt"/>
    <property type="match status" value="1"/>
</dbReference>
<dbReference type="SUPFAM" id="SSF52151">
    <property type="entry name" value="FabD/lysophospholipase-like"/>
    <property type="match status" value="1"/>
</dbReference>
<dbReference type="InterPro" id="IPR013968">
    <property type="entry name" value="PKS_KR"/>
</dbReference>
<feature type="domain" description="Ketosynthase family 3 (KS3)" evidence="10">
    <location>
        <begin position="2"/>
        <end position="428"/>
    </location>
</feature>
<evidence type="ECO:0000256" key="5">
    <source>
        <dbReference type="ARBA" id="ARBA00023268"/>
    </source>
</evidence>
<dbReference type="SMART" id="SM01294">
    <property type="entry name" value="PKS_PP_betabranch"/>
    <property type="match status" value="1"/>
</dbReference>
<dbReference type="Pfam" id="PF16197">
    <property type="entry name" value="KAsynt_C_assoc"/>
    <property type="match status" value="1"/>
</dbReference>
<sequence>MKDAIAVVGMSCRFPGGVHSPEDYWRLLVAETDAVTEVPSDRFSTEFYQHPSKREPGKSYTFAAGVIDNVAGFDAEFFGISPREAQQMDPQQRLLLELAWEAFEHAGHAPKQMAGQDCAVFIGVAAQDYGDRGVDDLSVVDAYSATGNTLSIASNRISYLFDLRGPSMSIDTACSSSLVALHQACNAIRAGEVETALAGGVNLLLHPFPFVSFAKASMLSPTGRCRAFDASGDGYVRAEGGALVVLKSLSKALADGDTIHAVIASSGVNSDGHSQGGINVPASATQAALLENVYARAGIDPRELDYLEAHGTGTAVGDPIETRALIDVIGRLRTPEAPLLIGSAKTNVGHLETASGMACLIKAILCLKHRAVPATIHFRTPNPNIDFTGGNLRVVDRYTALPPKDSPLLIGVNSFGFGGTNAHVLLREATPVPHAAVTGKATSTSAAPSRPAPLMLTARSEEALRALAAAYRDQLSSGASWHALAAATAHRRQPLHHRAVMDPSDAGVGAEGIMALAALAQGEIAPAAIVAEAVANDCKLTLVFSGNGSQWAGMGQRLLQEDDVFRATVEQIDTFWCADGSASLLEVMRDGAVAEWLQRTENAQPLLFAMQAGIVHSLLAQGLRFDACYGHSVGEVAAAYAAGALSMQQAVRVIKVRSRAQALTAGQGKMAAAGMSEDAARALIAELGLDDDLEIAGINSPGAVTLAGSLAALEAMQLRLAQTGQFFQVLDLDYAFHSRQMDAIRDVVVDGLRDLKPQATHCTFLSTVTGTPLSGIELDASYWWRNIREPVQFEPATRQLIDSGMRLFLEVGPHSILRTYVSQSLEAARVSGIALPTLKRNLDQGSQLRHAFCAALAHGARLDRDAVFPNAHREVVLPTYPWQRTPYWAPITAEGYDLVHRHREHPLLGYRLKDCAAAWENQLDPVKLPMLASHVVDGAVTFPGAGYAEMALAAARSYFGTVSCAVENLEIRTPVVFQPQQGRLFRLTLDPRTAGFVIETRPRVSDDPWTINVVGRLLVGGPPQTVPVEPQCVAVLEAQAPIAGSALYEAARAVGLEFGEAFRWVQAVRIDGDVALAELAVPASQQDQLERYAMHPGALDSGLHPLLALMASGKPGASQAAYVPVQFGRMDYFGGVPARVVARVERRSPHSLVANFHYLDTAGNTVLKLSACRFRRVDLVGRRHGKPGRYVYTLEATPTTEATAAAVSSPASLLAKASTAVAAREDAAHRNRHLVEVLPLIDVLAAAYALRAVEALDVLGKAELPACANPALLARLVDMLVEDAVLVRLDGKLTAGEETLPTIDELWRSVLSLSPGHVAELTLLAHCGAALPAVLRGEREAAAVLPPVRNSLLDHLFEASPTWTHVNAMARASLDACIEAWTERRPMRVLEIVTPQANVFEPIAAHLQGRCDYTIAGSAEQLDAFDTGRHPLVRTATLQLGDQPELIVETGRSRTFDVVVLNNLLRASDGPHRLLAAIRTWMAPGALLVLSEAQPSRFSDIVFGLSPDWWFTSRGDLLPAESIEAMLLAEGFQTPARHIEADLQIEGAPALLLARRQFGRQADSRDIAEMVLDGTDSTESIAERLAANWLIVCPGTPGDLATTLAAAIDDTIAGTSPTSHARRAALVDSPEAALAHAALSDTGTPCQIIFLAADAPRLGDDADATALMQAQEPTSVALARLARGLSGKRASARLSIITCGGAPLAVPGMPASALQPSQATLWGLGRVLMNEHAELQCRLIDIDPREPLPVPLLCRELVSGDVEDEVVLTPEARYVSRMVSAEVAELRDQATRSELSASTTPAVLGFESAGSLSHLRWFPLPAFNLEPDEVEVEPMAAGLNFRDVMYAMGLLSDEAVENGFAGPTIGMEFSGRVTRVGSAITNFATGDLVLGFAPACYASRLRTRATALAHKPARLSFEEAATIPTTFFTAHYALNELARLRKGERVLVHGAAGGVGIAAVQLARHLGAEVFATASSNEKREFVRLLGAHRVFDSRSLAFADDIRHATGGEGVDVVLNSLAGEAMVRSIDVLRPFGRFLELGKRDFYENSRIGLRPFRNNISYFGIDADQLMDASPQLTAALFSQVMALLEQGVLDPLPYRAFPAERIEEAFRYMQQARQIGKIVVTFADGVPAPQQTIDAERLALDPAAAYLVAGGTGGLGFATARWMVERGARHLVLASRRGALAPELAEEAARWRDTLQVDTAVVSCDLNDRSAVQALIDGLANRGTPLKGLVHSAMTIADGLIVNLDDMRMRDVLAPKVAGAWNLHQTTAGLALDFFVVYSSATTFLGNPGQSNYVAANAFLEALVHQRRAQGLPGTYMAWGPLEDVGFLARNAHTLEALQTRIGGRAITSAQAMAALEQVLQRGRAGEAVLWLDWESISRVMPAARSLRYLDMRSGTGSESQHSDGASLQADIRALGAAEAAQLVIETLQAQIARILHLPASKIDPDRSVTDLGMDSLMGMELGMAIEECFEVKLPVMMLAEGATVRSLAQKIAESVRAGATGGQEASPANDVAQQLASLSAIHGAEMSSDELQQMAREMGVQRQVTDVVPETTP</sequence>
<dbReference type="Gene3D" id="3.40.50.720">
    <property type="entry name" value="NAD(P)-binding Rossmann-like Domain"/>
    <property type="match status" value="3"/>
</dbReference>
<feature type="active site" description="Proton donor; for dehydratase activity" evidence="8">
    <location>
        <position position="1100"/>
    </location>
</feature>
<dbReference type="InterPro" id="IPR032821">
    <property type="entry name" value="PKS_assoc"/>
</dbReference>
<proteinExistence type="predicted"/>
<dbReference type="InterPro" id="IPR014030">
    <property type="entry name" value="Ketoacyl_synth_N"/>
</dbReference>
<dbReference type="InterPro" id="IPR049551">
    <property type="entry name" value="PKS_DH_C"/>
</dbReference>
<evidence type="ECO:0000256" key="1">
    <source>
        <dbReference type="ARBA" id="ARBA00022450"/>
    </source>
</evidence>
<dbReference type="InterPro" id="IPR020841">
    <property type="entry name" value="PKS_Beta-ketoAc_synthase_dom"/>
</dbReference>
<dbReference type="SMART" id="SM00829">
    <property type="entry name" value="PKS_ER"/>
    <property type="match status" value="1"/>
</dbReference>
<feature type="domain" description="PKS/mFAS DH" evidence="11">
    <location>
        <begin position="905"/>
        <end position="1183"/>
    </location>
</feature>
<dbReference type="GO" id="GO:0031177">
    <property type="term" value="F:phosphopantetheine binding"/>
    <property type="evidence" value="ECO:0007669"/>
    <property type="project" value="InterPro"/>
</dbReference>
<dbReference type="InterPro" id="IPR001227">
    <property type="entry name" value="Ac_transferase_dom_sf"/>
</dbReference>
<dbReference type="InterPro" id="IPR018201">
    <property type="entry name" value="Ketoacyl_synth_AS"/>
</dbReference>
<dbReference type="PANTHER" id="PTHR43775">
    <property type="entry name" value="FATTY ACID SYNTHASE"/>
    <property type="match status" value="1"/>
</dbReference>
<dbReference type="InterPro" id="IPR009081">
    <property type="entry name" value="PP-bd_ACP"/>
</dbReference>
<keyword evidence="12" id="KW-0560">Oxidoreductase</keyword>
<dbReference type="SUPFAM" id="SSF51735">
    <property type="entry name" value="NAD(P)-binding Rossmann-fold domains"/>
    <property type="match status" value="3"/>
</dbReference>
<dbReference type="GO" id="GO:0004312">
    <property type="term" value="F:fatty acid synthase activity"/>
    <property type="evidence" value="ECO:0007669"/>
    <property type="project" value="TreeGrafter"/>
</dbReference>
<feature type="region of interest" description="C-terminal hotdog fold" evidence="8">
    <location>
        <begin position="1038"/>
        <end position="1183"/>
    </location>
</feature>
<dbReference type="InterPro" id="IPR002364">
    <property type="entry name" value="Quin_OxRdtase/zeta-crystal_CS"/>
</dbReference>
<dbReference type="SUPFAM" id="SSF53335">
    <property type="entry name" value="S-adenosyl-L-methionine-dependent methyltransferases"/>
    <property type="match status" value="1"/>
</dbReference>
<evidence type="ECO:0000313" key="12">
    <source>
        <dbReference type="EMBL" id="CAJ0891171.1"/>
    </source>
</evidence>
<dbReference type="Gene3D" id="3.90.180.10">
    <property type="entry name" value="Medium-chain alcohol dehydrogenases, catalytic domain"/>
    <property type="match status" value="1"/>
</dbReference>
<evidence type="ECO:0000256" key="7">
    <source>
        <dbReference type="ARBA" id="ARBA00054155"/>
    </source>
</evidence>
<dbReference type="Pfam" id="PF13602">
    <property type="entry name" value="ADH_zinc_N_2"/>
    <property type="match status" value="1"/>
</dbReference>
<dbReference type="Pfam" id="PF08240">
    <property type="entry name" value="ADH_N"/>
    <property type="match status" value="1"/>
</dbReference>
<dbReference type="SMART" id="SM00825">
    <property type="entry name" value="PKS_KS"/>
    <property type="match status" value="1"/>
</dbReference>
<protein>
    <submittedName>
        <fullName evidence="12">L-threonine 3-dehydrogenase</fullName>
        <ecNumber evidence="12">1.1.1.103</ecNumber>
    </submittedName>
</protein>
<dbReference type="InterPro" id="IPR016036">
    <property type="entry name" value="Malonyl_transacylase_ACP-bd"/>
</dbReference>
<dbReference type="SMART" id="SM00823">
    <property type="entry name" value="PKS_PP"/>
    <property type="match status" value="1"/>
</dbReference>
<evidence type="ECO:0000256" key="2">
    <source>
        <dbReference type="ARBA" id="ARBA00022553"/>
    </source>
</evidence>
<dbReference type="InterPro" id="IPR016035">
    <property type="entry name" value="Acyl_Trfase/lysoPLipase"/>
</dbReference>
<dbReference type="InterPro" id="IPR029063">
    <property type="entry name" value="SAM-dependent_MTases_sf"/>
</dbReference>
<dbReference type="SMART" id="SM00827">
    <property type="entry name" value="PKS_AT"/>
    <property type="match status" value="1"/>
</dbReference>